<dbReference type="Pfam" id="PF00593">
    <property type="entry name" value="TonB_dep_Rec_b-barrel"/>
    <property type="match status" value="1"/>
</dbReference>
<dbReference type="InterPro" id="IPR010917">
    <property type="entry name" value="TonB_rcpt_CS"/>
</dbReference>
<feature type="domain" description="TonB-dependent receptor plug" evidence="13">
    <location>
        <begin position="59"/>
        <end position="166"/>
    </location>
</feature>
<reference evidence="14" key="1">
    <citation type="submission" date="2021-01" db="EMBL/GenBank/DDBJ databases">
        <title>Modified the classification status of verrucomicrobia.</title>
        <authorList>
            <person name="Feng X."/>
        </authorList>
    </citation>
    <scope>NUCLEOTIDE SEQUENCE</scope>
    <source>
        <strain evidence="14">_KCTC 22039</strain>
    </source>
</reference>
<proteinExistence type="inferred from homology"/>
<evidence type="ECO:0000256" key="5">
    <source>
        <dbReference type="ARBA" id="ARBA00022729"/>
    </source>
</evidence>
<dbReference type="PROSITE" id="PS01156">
    <property type="entry name" value="TONB_DEPENDENT_REC_2"/>
    <property type="match status" value="1"/>
</dbReference>
<dbReference type="InterPro" id="IPR000531">
    <property type="entry name" value="Beta-barrel_TonB"/>
</dbReference>
<evidence type="ECO:0000256" key="8">
    <source>
        <dbReference type="ARBA" id="ARBA00023237"/>
    </source>
</evidence>
<dbReference type="Gene3D" id="2.40.170.20">
    <property type="entry name" value="TonB-dependent receptor, beta-barrel domain"/>
    <property type="match status" value="1"/>
</dbReference>
<dbReference type="SUPFAM" id="SSF56935">
    <property type="entry name" value="Porins"/>
    <property type="match status" value="1"/>
</dbReference>
<sequence>MKKQTLYFAVSIMSLGCSAAFAAEVEGQAEPVDSLTESSILEELATTTIVGSKEKAWQLAGSAAYLDTSDIRDQSYNNVNRVLAKVPGVYVREEDGFGNFPNISIRGVDGTRSSKVTLMEDGVIAAPAPYSAPAAYYSPAVARMAGLEVLKGSSQIKYGPHTTGGVINYLSTPVPEEETFYAKATYGSWNSMFLHANYGNTVQTKNGKVGYLAELLYQSSDGYEKLPNGGDTGYQRIEPMFKVFWEPDSAAYQRVEFKYGYTDFEQDQGYLGLTEYDVRNNPHDRYAATQFDNMDSSHHRTALSYTVHPQDNVQLNATAYYNKFKRNWYKLNKVDDQSLNKALLDPASVSILKGTSTGTIDVKGNNRSYDSYGVQFVGDFQLEHGEVHHNISSGLRFHYDSVQRDHYADEYNSLGNGYFSGPVAIDPGDDARRFDSTFATSLFLEDDISFGAWTVKPGVRIEHMNYEFREGDGAETQEDSLTAVSGGIGATYTLDDNNLFYGGIYRGISTPGAKAAITSSVENEESLSLELGWRTKQNGVLIDLAGFYTDYSNLIARESIGTGQNDDENAGDARIWGIESLISYDYAAENGFSYNLPTYLSLTYSKATLENALEEGGGDGIWAGGEDGAMMPYVPEWKLAAGVGYAAHNWGANLDMTYVSGSYGTAKNLDAPEDSAREGKIDDALLFDVSAWYQINENWRLLGGVHNLFDEQYITTRLPEGPRSGAPRQLYAGFEVTF</sequence>
<keyword evidence="3 9" id="KW-1134">Transmembrane beta strand</keyword>
<comment type="subcellular location">
    <subcellularLocation>
        <location evidence="1 9">Cell outer membrane</location>
        <topology evidence="1 9">Multi-pass membrane protein</topology>
    </subcellularLocation>
</comment>
<gene>
    <name evidence="14" type="ORF">JIN82_03150</name>
</gene>
<name>A0A8J7MAW5_9BACT</name>
<keyword evidence="2 9" id="KW-0813">Transport</keyword>
<evidence type="ECO:0000256" key="7">
    <source>
        <dbReference type="ARBA" id="ARBA00023136"/>
    </source>
</evidence>
<dbReference type="InterPro" id="IPR036942">
    <property type="entry name" value="Beta-barrel_TonB_sf"/>
</dbReference>
<evidence type="ECO:0000256" key="6">
    <source>
        <dbReference type="ARBA" id="ARBA00023077"/>
    </source>
</evidence>
<keyword evidence="6 10" id="KW-0798">TonB box</keyword>
<dbReference type="PROSITE" id="PS52016">
    <property type="entry name" value="TONB_DEPENDENT_REC_3"/>
    <property type="match status" value="1"/>
</dbReference>
<dbReference type="EMBL" id="JAENIM010000016">
    <property type="protein sequence ID" value="MBK1790149.1"/>
    <property type="molecule type" value="Genomic_DNA"/>
</dbReference>
<evidence type="ECO:0000256" key="3">
    <source>
        <dbReference type="ARBA" id="ARBA00022452"/>
    </source>
</evidence>
<evidence type="ECO:0000256" key="2">
    <source>
        <dbReference type="ARBA" id="ARBA00022448"/>
    </source>
</evidence>
<keyword evidence="4 9" id="KW-0812">Transmembrane</keyword>
<feature type="chain" id="PRO_5035319893" evidence="11">
    <location>
        <begin position="23"/>
        <end position="738"/>
    </location>
</feature>
<protein>
    <submittedName>
        <fullName evidence="14">TonB-dependent receptor</fullName>
    </submittedName>
</protein>
<feature type="signal peptide" evidence="11">
    <location>
        <begin position="1"/>
        <end position="22"/>
    </location>
</feature>
<comment type="similarity">
    <text evidence="9 10">Belongs to the TonB-dependent receptor family.</text>
</comment>
<dbReference type="PANTHER" id="PTHR30442:SF0">
    <property type="entry name" value="FE(3+) DICITRATE TRANSPORT PROTEIN FECA"/>
    <property type="match status" value="1"/>
</dbReference>
<evidence type="ECO:0000256" key="9">
    <source>
        <dbReference type="PROSITE-ProRule" id="PRU01360"/>
    </source>
</evidence>
<evidence type="ECO:0000256" key="1">
    <source>
        <dbReference type="ARBA" id="ARBA00004571"/>
    </source>
</evidence>
<dbReference type="GO" id="GO:0033214">
    <property type="term" value="P:siderophore-iron import into cell"/>
    <property type="evidence" value="ECO:0007669"/>
    <property type="project" value="TreeGrafter"/>
</dbReference>
<keyword evidence="15" id="KW-1185">Reference proteome</keyword>
<dbReference type="Proteomes" id="UP000624703">
    <property type="component" value="Unassembled WGS sequence"/>
</dbReference>
<keyword evidence="14" id="KW-0675">Receptor</keyword>
<accession>A0A8J7MAW5</accession>
<dbReference type="InterPro" id="IPR037066">
    <property type="entry name" value="Plug_dom_sf"/>
</dbReference>
<keyword evidence="5 11" id="KW-0732">Signal</keyword>
<dbReference type="InterPro" id="IPR039426">
    <property type="entry name" value="TonB-dep_rcpt-like"/>
</dbReference>
<dbReference type="InterPro" id="IPR012910">
    <property type="entry name" value="Plug_dom"/>
</dbReference>
<dbReference type="GO" id="GO:0009279">
    <property type="term" value="C:cell outer membrane"/>
    <property type="evidence" value="ECO:0007669"/>
    <property type="project" value="UniProtKB-SubCell"/>
</dbReference>
<dbReference type="RefSeq" id="WP_200310188.1">
    <property type="nucleotide sequence ID" value="NZ_JAENIM010000016.1"/>
</dbReference>
<evidence type="ECO:0000256" key="4">
    <source>
        <dbReference type="ARBA" id="ARBA00022692"/>
    </source>
</evidence>
<feature type="domain" description="TonB-dependent receptor-like beta-barrel" evidence="12">
    <location>
        <begin position="252"/>
        <end position="708"/>
    </location>
</feature>
<evidence type="ECO:0000256" key="11">
    <source>
        <dbReference type="SAM" id="SignalP"/>
    </source>
</evidence>
<evidence type="ECO:0000313" key="15">
    <source>
        <dbReference type="Proteomes" id="UP000624703"/>
    </source>
</evidence>
<dbReference type="Pfam" id="PF07715">
    <property type="entry name" value="Plug"/>
    <property type="match status" value="1"/>
</dbReference>
<keyword evidence="8 9" id="KW-0998">Cell outer membrane</keyword>
<evidence type="ECO:0000259" key="13">
    <source>
        <dbReference type="Pfam" id="PF07715"/>
    </source>
</evidence>
<dbReference type="AlphaFoldDB" id="A0A8J7MAW5"/>
<evidence type="ECO:0000259" key="12">
    <source>
        <dbReference type="Pfam" id="PF00593"/>
    </source>
</evidence>
<keyword evidence="7 9" id="KW-0472">Membrane</keyword>
<evidence type="ECO:0000313" key="14">
    <source>
        <dbReference type="EMBL" id="MBK1790149.1"/>
    </source>
</evidence>
<evidence type="ECO:0000256" key="10">
    <source>
        <dbReference type="RuleBase" id="RU003357"/>
    </source>
</evidence>
<dbReference type="Gene3D" id="2.170.130.10">
    <property type="entry name" value="TonB-dependent receptor, plug domain"/>
    <property type="match status" value="1"/>
</dbReference>
<dbReference type="PANTHER" id="PTHR30442">
    <property type="entry name" value="IRON III DICITRATE TRANSPORT PROTEIN FECA"/>
    <property type="match status" value="1"/>
</dbReference>
<comment type="caution">
    <text evidence="14">The sequence shown here is derived from an EMBL/GenBank/DDBJ whole genome shotgun (WGS) entry which is preliminary data.</text>
</comment>
<dbReference type="PROSITE" id="PS51257">
    <property type="entry name" value="PROKAR_LIPOPROTEIN"/>
    <property type="match status" value="1"/>
</dbReference>
<organism evidence="14 15">
    <name type="scientific">Persicirhabdus sediminis</name>
    <dbReference type="NCBI Taxonomy" id="454144"/>
    <lineage>
        <taxon>Bacteria</taxon>
        <taxon>Pseudomonadati</taxon>
        <taxon>Verrucomicrobiota</taxon>
        <taxon>Verrucomicrobiia</taxon>
        <taxon>Verrucomicrobiales</taxon>
        <taxon>Verrucomicrobiaceae</taxon>
        <taxon>Persicirhabdus</taxon>
    </lineage>
</organism>